<evidence type="ECO:0000313" key="4">
    <source>
        <dbReference type="EMBL" id="PWI65343.1"/>
    </source>
</evidence>
<reference evidence="4 5" key="1">
    <citation type="journal article" date="2016" name="Front. Microbiol.">
        <title>Genome and transcriptome sequences reveal the specific parasitism of the nematophagous Purpureocillium lilacinum 36-1.</title>
        <authorList>
            <person name="Xie J."/>
            <person name="Li S."/>
            <person name="Mo C."/>
            <person name="Xiao X."/>
            <person name="Peng D."/>
            <person name="Wang G."/>
            <person name="Xiao Y."/>
        </authorList>
    </citation>
    <scope>NUCLEOTIDE SEQUENCE [LARGE SCALE GENOMIC DNA]</scope>
    <source>
        <strain evidence="4 5">36-1</strain>
    </source>
</reference>
<dbReference type="InterPro" id="IPR000504">
    <property type="entry name" value="RRM_dom"/>
</dbReference>
<dbReference type="Pfam" id="PF00076">
    <property type="entry name" value="RRM_1"/>
    <property type="match status" value="1"/>
</dbReference>
<evidence type="ECO:0000256" key="2">
    <source>
        <dbReference type="SAM" id="MobiDB-lite"/>
    </source>
</evidence>
<comment type="caution">
    <text evidence="4">The sequence shown here is derived from an EMBL/GenBank/DDBJ whole genome shotgun (WGS) entry which is preliminary data.</text>
</comment>
<sequence length="355" mass="38645">MTERLLLGCATSDDDDGMLLTAGFNAACWRRPLRMGAVAPPATALHQPKAGGARATHLDTGWSHARRWWWSLREARHASSKFPLQPSFPPQHNNTCQLPQRLAPVAPPPKSNAHNSSSSRRGLSATRFGRNGTMATAVPTRSALAPNASLPAKVQSIPPNQTYAASPPRIPRAHVLKRRSLYITNLPSAKIQKADLRTALYMLFSTYGTVLDVVALKTMSMRGQAHIVYKDVQTSTQAMRHLNGQMFLGRELRIQYAKSKSHFVAKLDGTFKIPTTASGAAAVEQTDLQRSIFDAPPAGAPPAANAAAKPSTGADQAMKDADATENRGQKRTRDEEEEEESEEDVAMEEDSDDDE</sequence>
<dbReference type="SMART" id="SM00360">
    <property type="entry name" value="RRM"/>
    <property type="match status" value="1"/>
</dbReference>
<dbReference type="GO" id="GO:0003723">
    <property type="term" value="F:RNA binding"/>
    <property type="evidence" value="ECO:0007669"/>
    <property type="project" value="UniProtKB-UniRule"/>
</dbReference>
<dbReference type="PROSITE" id="PS50102">
    <property type="entry name" value="RRM"/>
    <property type="match status" value="1"/>
</dbReference>
<dbReference type="Gene3D" id="3.30.70.330">
    <property type="match status" value="1"/>
</dbReference>
<dbReference type="FunFam" id="3.30.70.330:FF:000039">
    <property type="entry name" value="U1 small nuclear ribonucleoprotein A"/>
    <property type="match status" value="1"/>
</dbReference>
<feature type="compositionally biased region" description="Basic and acidic residues" evidence="2">
    <location>
        <begin position="317"/>
        <end position="334"/>
    </location>
</feature>
<evidence type="ECO:0000259" key="3">
    <source>
        <dbReference type="PROSITE" id="PS50102"/>
    </source>
</evidence>
<proteinExistence type="predicted"/>
<dbReference type="Proteomes" id="UP000245956">
    <property type="component" value="Unassembled WGS sequence"/>
</dbReference>
<dbReference type="SUPFAM" id="SSF54928">
    <property type="entry name" value="RNA-binding domain, RBD"/>
    <property type="match status" value="1"/>
</dbReference>
<feature type="compositionally biased region" description="Acidic residues" evidence="2">
    <location>
        <begin position="335"/>
        <end position="355"/>
    </location>
</feature>
<feature type="region of interest" description="Disordered" evidence="2">
    <location>
        <begin position="94"/>
        <end position="128"/>
    </location>
</feature>
<evidence type="ECO:0000313" key="5">
    <source>
        <dbReference type="Proteomes" id="UP000245956"/>
    </source>
</evidence>
<dbReference type="CDD" id="cd12246">
    <property type="entry name" value="RRM1_U1A_like"/>
    <property type="match status" value="1"/>
</dbReference>
<keyword evidence="1" id="KW-0694">RNA-binding</keyword>
<name>A0A2U3DSW6_PURLI</name>
<feature type="compositionally biased region" description="Low complexity" evidence="2">
    <location>
        <begin position="295"/>
        <end position="310"/>
    </location>
</feature>
<protein>
    <recommendedName>
        <fullName evidence="3">RRM domain-containing protein</fullName>
    </recommendedName>
</protein>
<dbReference type="EMBL" id="LCWV01000034">
    <property type="protein sequence ID" value="PWI65343.1"/>
    <property type="molecule type" value="Genomic_DNA"/>
</dbReference>
<dbReference type="InterPro" id="IPR012677">
    <property type="entry name" value="Nucleotide-bd_a/b_plait_sf"/>
</dbReference>
<feature type="domain" description="RRM" evidence="3">
    <location>
        <begin position="179"/>
        <end position="259"/>
    </location>
</feature>
<feature type="compositionally biased region" description="Polar residues" evidence="2">
    <location>
        <begin position="112"/>
        <end position="121"/>
    </location>
</feature>
<evidence type="ECO:0000256" key="1">
    <source>
        <dbReference type="PROSITE-ProRule" id="PRU00176"/>
    </source>
</evidence>
<accession>A0A2U3DSW6</accession>
<feature type="region of interest" description="Disordered" evidence="2">
    <location>
        <begin position="293"/>
        <end position="355"/>
    </location>
</feature>
<dbReference type="AlphaFoldDB" id="A0A2U3DSW6"/>
<dbReference type="InterPro" id="IPR035979">
    <property type="entry name" value="RBD_domain_sf"/>
</dbReference>
<organism evidence="4 5">
    <name type="scientific">Purpureocillium lilacinum</name>
    <name type="common">Paecilomyces lilacinus</name>
    <dbReference type="NCBI Taxonomy" id="33203"/>
    <lineage>
        <taxon>Eukaryota</taxon>
        <taxon>Fungi</taxon>
        <taxon>Dikarya</taxon>
        <taxon>Ascomycota</taxon>
        <taxon>Pezizomycotina</taxon>
        <taxon>Sordariomycetes</taxon>
        <taxon>Hypocreomycetidae</taxon>
        <taxon>Hypocreales</taxon>
        <taxon>Ophiocordycipitaceae</taxon>
        <taxon>Purpureocillium</taxon>
    </lineage>
</organism>
<gene>
    <name evidence="4" type="ORF">PCL_07112</name>
</gene>